<protein>
    <submittedName>
        <fullName evidence="1">Uncharacterized protein</fullName>
    </submittedName>
</protein>
<accession>A0A813ZTB5</accession>
<gene>
    <name evidence="1" type="ORF">EDS130_LOCUS9964</name>
</gene>
<evidence type="ECO:0000313" key="2">
    <source>
        <dbReference type="Proteomes" id="UP000663852"/>
    </source>
</evidence>
<dbReference type="Proteomes" id="UP000663852">
    <property type="component" value="Unassembled WGS sequence"/>
</dbReference>
<dbReference type="EMBL" id="CAJNOJ010000034">
    <property type="protein sequence ID" value="CAF0904878.1"/>
    <property type="molecule type" value="Genomic_DNA"/>
</dbReference>
<organism evidence="1 2">
    <name type="scientific">Adineta ricciae</name>
    <name type="common">Rotifer</name>
    <dbReference type="NCBI Taxonomy" id="249248"/>
    <lineage>
        <taxon>Eukaryota</taxon>
        <taxon>Metazoa</taxon>
        <taxon>Spiralia</taxon>
        <taxon>Gnathifera</taxon>
        <taxon>Rotifera</taxon>
        <taxon>Eurotatoria</taxon>
        <taxon>Bdelloidea</taxon>
        <taxon>Adinetida</taxon>
        <taxon>Adinetidae</taxon>
        <taxon>Adineta</taxon>
    </lineage>
</organism>
<reference evidence="1" key="1">
    <citation type="submission" date="2021-02" db="EMBL/GenBank/DDBJ databases">
        <authorList>
            <person name="Nowell W R."/>
        </authorList>
    </citation>
    <scope>NUCLEOTIDE SEQUENCE</scope>
</reference>
<name>A0A813ZTB5_ADIRI</name>
<comment type="caution">
    <text evidence="1">The sequence shown here is derived from an EMBL/GenBank/DDBJ whole genome shotgun (WGS) entry which is preliminary data.</text>
</comment>
<evidence type="ECO:0000313" key="1">
    <source>
        <dbReference type="EMBL" id="CAF0904878.1"/>
    </source>
</evidence>
<dbReference type="AlphaFoldDB" id="A0A813ZTB5"/>
<proteinExistence type="predicted"/>
<sequence length="72" mass="8715">MYDIRTNGIFLIALNYMPDTTGELVEKKLTYSSRQWQAMFNVLMHIDEMKRFCFPLIRFLIKILSQQHMDIR</sequence>